<keyword evidence="1" id="KW-0732">Signal</keyword>
<proteinExistence type="predicted"/>
<dbReference type="SUPFAM" id="SSF117074">
    <property type="entry name" value="Hypothetical protein PA1324"/>
    <property type="match status" value="1"/>
</dbReference>
<dbReference type="RefSeq" id="WP_213433905.1">
    <property type="nucleotide sequence ID" value="NZ_AP024545.1"/>
</dbReference>
<dbReference type="EMBL" id="AP024545">
    <property type="protein sequence ID" value="BCT92949.1"/>
    <property type="molecule type" value="Genomic_DNA"/>
</dbReference>
<dbReference type="Proteomes" id="UP000681317">
    <property type="component" value="Chromosome"/>
</dbReference>
<accession>A0ABM7Q6E5</accession>
<dbReference type="InterPro" id="IPR013783">
    <property type="entry name" value="Ig-like_fold"/>
</dbReference>
<feature type="chain" id="PRO_5045900606" description="SD-repeat containing protein B domain-containing protein" evidence="1">
    <location>
        <begin position="28"/>
        <end position="299"/>
    </location>
</feature>
<keyword evidence="3" id="KW-1185">Reference proteome</keyword>
<gene>
    <name evidence="2" type="ORF">LYSCAS_19730</name>
</gene>
<evidence type="ECO:0000313" key="2">
    <source>
        <dbReference type="EMBL" id="BCT92949.1"/>
    </source>
</evidence>
<evidence type="ECO:0008006" key="4">
    <source>
        <dbReference type="Google" id="ProtNLM"/>
    </source>
</evidence>
<organism evidence="2 3">
    <name type="scientific">Noviluteimonas caseinilytica</name>
    <dbReference type="NCBI Taxonomy" id="2675101"/>
    <lineage>
        <taxon>Bacteria</taxon>
        <taxon>Pseudomonadati</taxon>
        <taxon>Pseudomonadota</taxon>
        <taxon>Gammaproteobacteria</taxon>
        <taxon>Lysobacterales</taxon>
        <taxon>Lysobacteraceae</taxon>
        <taxon>Noviluteimonas</taxon>
    </lineage>
</organism>
<sequence>MIRNIPRRRAIKLAVLATALSASTAFACICSSGIILVKKFYDANANGIHDPTEPRLRDWPMTLGSASLGDIATLLTDSFGYAQFNGVIPGTDYTMFEAVPVEGNWFQSKPVDAGGDPINPQTGIVVTVGHTTQLSFGNYCTKGSGGKTPGFWSNKNGQATMLDGSPASLLPELNLLGSLNLVDANGVGFNPVDYPSFRTWLLDSNATNMAYKLSSHLAAMQLNVEAGFVSGNAIYAPFGGTVNELMALANASLGSDPYTPSGHPERAYQEQLKDYLDALNNGAGVVSPTPCKRTFTTTY</sequence>
<reference evidence="2 3" key="1">
    <citation type="submission" date="2021-03" db="EMBL/GenBank/DDBJ databases">
        <title>Complete Genome Sequences of Two Lysobacter Strains Isolated from Sea Water (Lysobacter caseinilyticus) and Soil (Lysobacter helvus) in South Korea.</title>
        <authorList>
            <person name="Watanabe Y."/>
            <person name="Arakawa K."/>
        </authorList>
    </citation>
    <scope>NUCLEOTIDE SEQUENCE [LARGE SCALE GENOMIC DNA]</scope>
    <source>
        <strain evidence="2 3">KVB24</strain>
    </source>
</reference>
<dbReference type="Gene3D" id="2.60.40.10">
    <property type="entry name" value="Immunoglobulins"/>
    <property type="match status" value="1"/>
</dbReference>
<evidence type="ECO:0000256" key="1">
    <source>
        <dbReference type="SAM" id="SignalP"/>
    </source>
</evidence>
<name>A0ABM7Q6E5_9GAMM</name>
<dbReference type="PROSITE" id="PS51257">
    <property type="entry name" value="PROKAR_LIPOPROTEIN"/>
    <property type="match status" value="1"/>
</dbReference>
<feature type="signal peptide" evidence="1">
    <location>
        <begin position="1"/>
        <end position="27"/>
    </location>
</feature>
<evidence type="ECO:0000313" key="3">
    <source>
        <dbReference type="Proteomes" id="UP000681317"/>
    </source>
</evidence>
<protein>
    <recommendedName>
        <fullName evidence="4">SD-repeat containing protein B domain-containing protein</fullName>
    </recommendedName>
</protein>